<reference evidence="2" key="1">
    <citation type="journal article" date="2008" name="Nat. Genet.">
        <title>The Pristionchus pacificus genome provides a unique perspective on nematode lifestyle and parasitism.</title>
        <authorList>
            <person name="Dieterich C."/>
            <person name="Clifton S.W."/>
            <person name="Schuster L.N."/>
            <person name="Chinwalla A."/>
            <person name="Delehaunty K."/>
            <person name="Dinkelacker I."/>
            <person name="Fulton L."/>
            <person name="Fulton R."/>
            <person name="Godfrey J."/>
            <person name="Minx P."/>
            <person name="Mitreva M."/>
            <person name="Roeseler W."/>
            <person name="Tian H."/>
            <person name="Witte H."/>
            <person name="Yang S.P."/>
            <person name="Wilson R.K."/>
            <person name="Sommer R.J."/>
        </authorList>
    </citation>
    <scope>NUCLEOTIDE SEQUENCE [LARGE SCALE GENOMIC DNA]</scope>
    <source>
        <strain evidence="2">PS312</strain>
    </source>
</reference>
<accession>A0A8R1Z6A2</accession>
<evidence type="ECO:0000313" key="1">
    <source>
        <dbReference type="EnsemblMetazoa" id="PPA41980.1"/>
    </source>
</evidence>
<proteinExistence type="predicted"/>
<dbReference type="Proteomes" id="UP000005239">
    <property type="component" value="Unassembled WGS sequence"/>
</dbReference>
<evidence type="ECO:0000313" key="2">
    <source>
        <dbReference type="Proteomes" id="UP000005239"/>
    </source>
</evidence>
<dbReference type="AlphaFoldDB" id="A0A2A6C145"/>
<protein>
    <submittedName>
        <fullName evidence="1">Uncharacterized protein</fullName>
    </submittedName>
</protein>
<organism evidence="1 2">
    <name type="scientific">Pristionchus pacificus</name>
    <name type="common">Parasitic nematode worm</name>
    <dbReference type="NCBI Taxonomy" id="54126"/>
    <lineage>
        <taxon>Eukaryota</taxon>
        <taxon>Metazoa</taxon>
        <taxon>Ecdysozoa</taxon>
        <taxon>Nematoda</taxon>
        <taxon>Chromadorea</taxon>
        <taxon>Rhabditida</taxon>
        <taxon>Rhabditina</taxon>
        <taxon>Diplogasteromorpha</taxon>
        <taxon>Diplogasteroidea</taxon>
        <taxon>Neodiplogasteridae</taxon>
        <taxon>Pristionchus</taxon>
    </lineage>
</organism>
<dbReference type="EnsemblMetazoa" id="PPA41980.1">
    <property type="protein sequence ID" value="PPA41980.1"/>
    <property type="gene ID" value="WBGene00280349"/>
</dbReference>
<accession>A0A2A6C145</accession>
<reference evidence="1" key="2">
    <citation type="submission" date="2022-06" db="UniProtKB">
        <authorList>
            <consortium name="EnsemblMetazoa"/>
        </authorList>
    </citation>
    <scope>IDENTIFICATION</scope>
    <source>
        <strain evidence="1">PS312</strain>
    </source>
</reference>
<gene>
    <name evidence="1" type="primary">WBGene00280349</name>
</gene>
<sequence>MYPSLLELQHSLDSCLFAGGITCDSMRFHPDMELIPQAQVLQYIRDRSDPLKIELDPEWTQKAPAKEIMCEARGDAATELQDEQRTTNKIRQALSVHLRHLMRFLEMK</sequence>
<name>A0A2A6C145_PRIPA</name>
<keyword evidence="2" id="KW-1185">Reference proteome</keyword>